<dbReference type="EMBL" id="AMYD01000689">
    <property type="protein sequence ID" value="EQB56634.1"/>
    <property type="molecule type" value="Genomic_DNA"/>
</dbReference>
<evidence type="ECO:0000313" key="3">
    <source>
        <dbReference type="Proteomes" id="UP000015530"/>
    </source>
</evidence>
<evidence type="ECO:0000256" key="1">
    <source>
        <dbReference type="SAM" id="SignalP"/>
    </source>
</evidence>
<gene>
    <name evidence="2" type="ORF">CGLO_03341</name>
</gene>
<reference evidence="3" key="1">
    <citation type="journal article" date="2013" name="Mol. Plant Microbe Interact.">
        <title>Global aspects of pacC regulation of pathogenicity genes in Colletotrichum gloeosporioides as revealed by transcriptome analysis.</title>
        <authorList>
            <person name="Alkan N."/>
            <person name="Meng X."/>
            <person name="Friedlander G."/>
            <person name="Reuveni E."/>
            <person name="Sukno S."/>
            <person name="Sherman A."/>
            <person name="Thon M."/>
            <person name="Fluhr R."/>
            <person name="Prusky D."/>
        </authorList>
    </citation>
    <scope>NUCLEOTIDE SEQUENCE [LARGE SCALE GENOMIC DNA]</scope>
    <source>
        <strain evidence="3">Cg-14</strain>
    </source>
</reference>
<evidence type="ECO:0000313" key="2">
    <source>
        <dbReference type="EMBL" id="EQB56634.1"/>
    </source>
</evidence>
<comment type="caution">
    <text evidence="2">The sequence shown here is derived from an EMBL/GenBank/DDBJ whole genome shotgun (WGS) entry which is preliminary data.</text>
</comment>
<sequence>MHPISILVALLVACASATAQDLPFIPLPTPTGYSTQTTTITPTPKLALAPTSLVTVTITNGDTMGPAADAHVHGSFDNINKLRDIAVDDAGSGA</sequence>
<dbReference type="Proteomes" id="UP000015530">
    <property type="component" value="Unassembled WGS sequence"/>
</dbReference>
<organism evidence="2 3">
    <name type="scientific">Colletotrichum gloeosporioides (strain Cg-14)</name>
    <name type="common">Anthracnose fungus</name>
    <name type="synonym">Glomerella cingulata</name>
    <dbReference type="NCBI Taxonomy" id="1237896"/>
    <lineage>
        <taxon>Eukaryota</taxon>
        <taxon>Fungi</taxon>
        <taxon>Dikarya</taxon>
        <taxon>Ascomycota</taxon>
        <taxon>Pezizomycotina</taxon>
        <taxon>Sordariomycetes</taxon>
        <taxon>Hypocreomycetidae</taxon>
        <taxon>Glomerellales</taxon>
        <taxon>Glomerellaceae</taxon>
        <taxon>Colletotrichum</taxon>
        <taxon>Colletotrichum gloeosporioides species complex</taxon>
    </lineage>
</organism>
<keyword evidence="1" id="KW-0732">Signal</keyword>
<evidence type="ECO:0008006" key="4">
    <source>
        <dbReference type="Google" id="ProtNLM"/>
    </source>
</evidence>
<feature type="signal peptide" evidence="1">
    <location>
        <begin position="1"/>
        <end position="19"/>
    </location>
</feature>
<name>T0KWU5_COLGC</name>
<proteinExistence type="predicted"/>
<dbReference type="AlphaFoldDB" id="T0KWU5"/>
<protein>
    <recommendedName>
        <fullName evidence="4">CHRD domain-containing protein</fullName>
    </recommendedName>
</protein>
<feature type="chain" id="PRO_5004566461" description="CHRD domain-containing protein" evidence="1">
    <location>
        <begin position="20"/>
        <end position="94"/>
    </location>
</feature>
<accession>T0KWU5</accession>
<dbReference type="HOGENOM" id="CLU_2386008_0_0_1"/>